<feature type="signal peptide" evidence="2">
    <location>
        <begin position="1"/>
        <end position="30"/>
    </location>
</feature>
<evidence type="ECO:0000313" key="3">
    <source>
        <dbReference type="EMBL" id="MFL0195994.1"/>
    </source>
</evidence>
<comment type="caution">
    <text evidence="3">The sequence shown here is derived from an EMBL/GenBank/DDBJ whole genome shotgun (WGS) entry which is preliminary data.</text>
</comment>
<dbReference type="EMBL" id="JBJHZX010000014">
    <property type="protein sequence ID" value="MFL0195994.1"/>
    <property type="molecule type" value="Genomic_DNA"/>
</dbReference>
<feature type="region of interest" description="Disordered" evidence="1">
    <location>
        <begin position="121"/>
        <end position="191"/>
    </location>
</feature>
<feature type="chain" id="PRO_5047149778" evidence="2">
    <location>
        <begin position="31"/>
        <end position="191"/>
    </location>
</feature>
<dbReference type="Proteomes" id="UP001623660">
    <property type="component" value="Unassembled WGS sequence"/>
</dbReference>
<protein>
    <submittedName>
        <fullName evidence="3">Uncharacterized protein</fullName>
    </submittedName>
</protein>
<feature type="compositionally biased region" description="Polar residues" evidence="1">
    <location>
        <begin position="139"/>
        <end position="171"/>
    </location>
</feature>
<accession>A0ABW8SJ10</accession>
<organism evidence="3 4">
    <name type="scientific">Candidatus Clostridium eludens</name>
    <dbReference type="NCBI Taxonomy" id="3381663"/>
    <lineage>
        <taxon>Bacteria</taxon>
        <taxon>Bacillati</taxon>
        <taxon>Bacillota</taxon>
        <taxon>Clostridia</taxon>
        <taxon>Eubacteriales</taxon>
        <taxon>Clostridiaceae</taxon>
        <taxon>Clostridium</taxon>
    </lineage>
</organism>
<sequence length="191" mass="20411">MLKNKFKLISAIMLAAPLLVNTGIATTVHACTNTQPITHVSAYYTFVNFEAKINSLVAAGSINQAQQSTILNLYYSGKITTKSTFKAELDALVAAGTITQSQEISILNLFTSWGSDWKIPAPINHNNDKSDKNNSKSSGTKQNTPTPSNSKQNAQKSNDSKTSNAKQNNSKLGDLRTNAPVSAGSGNTCTK</sequence>
<evidence type="ECO:0000313" key="4">
    <source>
        <dbReference type="Proteomes" id="UP001623660"/>
    </source>
</evidence>
<reference evidence="3 4" key="1">
    <citation type="submission" date="2024-11" db="EMBL/GenBank/DDBJ databases">
        <authorList>
            <person name="Heng Y.C."/>
            <person name="Lim A.C.H."/>
            <person name="Lee J.K.Y."/>
            <person name="Kittelmann S."/>
        </authorList>
    </citation>
    <scope>NUCLEOTIDE SEQUENCE [LARGE SCALE GENOMIC DNA]</scope>
    <source>
        <strain evidence="3 4">WILCCON 0269</strain>
    </source>
</reference>
<dbReference type="RefSeq" id="WP_406792111.1">
    <property type="nucleotide sequence ID" value="NZ_JBJHZX010000014.1"/>
</dbReference>
<evidence type="ECO:0000256" key="1">
    <source>
        <dbReference type="SAM" id="MobiDB-lite"/>
    </source>
</evidence>
<proteinExistence type="predicted"/>
<gene>
    <name evidence="3" type="ORF">ACJDU8_10515</name>
</gene>
<keyword evidence="2" id="KW-0732">Signal</keyword>
<keyword evidence="4" id="KW-1185">Reference proteome</keyword>
<name>A0ABW8SJ10_9CLOT</name>
<evidence type="ECO:0000256" key="2">
    <source>
        <dbReference type="SAM" id="SignalP"/>
    </source>
</evidence>